<dbReference type="PROSITE" id="PS00409">
    <property type="entry name" value="PROKAR_NTER_METHYL"/>
    <property type="match status" value="1"/>
</dbReference>
<dbReference type="EMBL" id="QEQK01000002">
    <property type="protein sequence ID" value="PWN57515.1"/>
    <property type="molecule type" value="Genomic_DNA"/>
</dbReference>
<proteinExistence type="predicted"/>
<keyword evidence="1" id="KW-1133">Transmembrane helix</keyword>
<evidence type="ECO:0000256" key="1">
    <source>
        <dbReference type="SAM" id="Phobius"/>
    </source>
</evidence>
<evidence type="ECO:0000313" key="2">
    <source>
        <dbReference type="EMBL" id="PWN57515.1"/>
    </source>
</evidence>
<keyword evidence="1" id="KW-0812">Transmembrane</keyword>
<dbReference type="Proteomes" id="UP000251800">
    <property type="component" value="Unassembled WGS sequence"/>
</dbReference>
<dbReference type="RefSeq" id="WP_109719020.1">
    <property type="nucleotide sequence ID" value="NZ_QEQK01000002.1"/>
</dbReference>
<dbReference type="Pfam" id="PF16732">
    <property type="entry name" value="ComP_DUS"/>
    <property type="match status" value="1"/>
</dbReference>
<dbReference type="NCBIfam" id="TIGR02532">
    <property type="entry name" value="IV_pilin_GFxxxE"/>
    <property type="match status" value="1"/>
</dbReference>
<dbReference type="Pfam" id="PF07963">
    <property type="entry name" value="N_methyl"/>
    <property type="match status" value="1"/>
</dbReference>
<gene>
    <name evidence="2" type="ORF">DEH80_02345</name>
</gene>
<feature type="transmembrane region" description="Helical" evidence="1">
    <location>
        <begin position="12"/>
        <end position="37"/>
    </location>
</feature>
<accession>A0A363UQ21</accession>
<dbReference type="InterPro" id="IPR045584">
    <property type="entry name" value="Pilin-like"/>
</dbReference>
<reference evidence="2 3" key="1">
    <citation type="submission" date="2018-05" db="EMBL/GenBank/DDBJ databases">
        <title>Abyssibacter profundi OUC007T gen. nov., sp. nov, a marine bacterium isolated from seawater of the Mariana Trench.</title>
        <authorList>
            <person name="Zhou S."/>
        </authorList>
    </citation>
    <scope>NUCLEOTIDE SEQUENCE [LARGE SCALE GENOMIC DNA]</scope>
    <source>
        <strain evidence="2 3">OUC007</strain>
    </source>
</reference>
<dbReference type="GO" id="GO:0043683">
    <property type="term" value="P:type IV pilus assembly"/>
    <property type="evidence" value="ECO:0007669"/>
    <property type="project" value="InterPro"/>
</dbReference>
<dbReference type="PANTHER" id="PTHR30093">
    <property type="entry name" value="GENERAL SECRETION PATHWAY PROTEIN G"/>
    <property type="match status" value="1"/>
</dbReference>
<dbReference type="AlphaFoldDB" id="A0A363UQ21"/>
<dbReference type="PANTHER" id="PTHR30093:SF47">
    <property type="entry name" value="TYPE IV PILUS NON-CORE MINOR PILIN PILE"/>
    <property type="match status" value="1"/>
</dbReference>
<dbReference type="InterPro" id="IPR031982">
    <property type="entry name" value="PilE-like"/>
</dbReference>
<dbReference type="SUPFAM" id="SSF54523">
    <property type="entry name" value="Pili subunits"/>
    <property type="match status" value="1"/>
</dbReference>
<dbReference type="InterPro" id="IPR012902">
    <property type="entry name" value="N_methyl_site"/>
</dbReference>
<evidence type="ECO:0000313" key="3">
    <source>
        <dbReference type="Proteomes" id="UP000251800"/>
    </source>
</evidence>
<sequence length="153" mass="16270">MRQAHVSRPRISGFSLIELMIAVAIIGILAAIALPAYQSYVLKGQRNIAKNFLAGLHAEQEAYFTDRKRYATKLSLLGYGADTVYLDDSGNTATSSTTDARYSVAIASGATNTAWTAVATPVNGQTKDTDCAKFTITHTGTRSASGSKGADCW</sequence>
<keyword evidence="3" id="KW-1185">Reference proteome</keyword>
<dbReference type="Gene3D" id="3.30.700.10">
    <property type="entry name" value="Glycoprotein, Type 4 Pilin"/>
    <property type="match status" value="1"/>
</dbReference>
<protein>
    <submittedName>
        <fullName evidence="2">Pilus assembly protein PilE</fullName>
    </submittedName>
</protein>
<comment type="caution">
    <text evidence="2">The sequence shown here is derived from an EMBL/GenBank/DDBJ whole genome shotgun (WGS) entry which is preliminary data.</text>
</comment>
<organism evidence="2 3">
    <name type="scientific">Abyssibacter profundi</name>
    <dbReference type="NCBI Taxonomy" id="2182787"/>
    <lineage>
        <taxon>Bacteria</taxon>
        <taxon>Pseudomonadati</taxon>
        <taxon>Pseudomonadota</taxon>
        <taxon>Gammaproteobacteria</taxon>
        <taxon>Chromatiales</taxon>
        <taxon>Oceanococcaceae</taxon>
        <taxon>Abyssibacter</taxon>
    </lineage>
</organism>
<keyword evidence="1" id="KW-0472">Membrane</keyword>
<name>A0A363UQ21_9GAMM</name>